<dbReference type="SUPFAM" id="SSF64182">
    <property type="entry name" value="DHH phosphoesterases"/>
    <property type="match status" value="1"/>
</dbReference>
<feature type="domain" description="CBS" evidence="10">
    <location>
        <begin position="267"/>
        <end position="323"/>
    </location>
</feature>
<name>A0A290Q9E6_9BACT</name>
<sequence>MTAAPIAPAQNLTYVVGHKNPDADAICSAIAYAAFKEARGERGYIAARCGNSNARIDTILQKFRQPLPVYLSDVTPRVRDVMVTNVVSVGQNATCAEALERIDEHDVRILPVTTDDHRVVGSVSVFQLGGHFIPRLREPREMRKVTTSLSHITRALKGRVVHITNADECQDLYVRIGAMDVRSFGKVSEGDGIPANRTVIIVGDRWDIQQRSIQIGVRALVVTGNLPVDDEVVQHAKTAGVSLIVSPFDSATTAWLVRTASTIDSLIDRKFASVTADVRLADLRKKAATSTAPAFMVLDDTGKLQGILTKTDMLKPVKTRLVLVDHNEMTQAVTGAAEVTIAEVIDHHRLGSLNTQQPILFINEPVGSTCTIVADLFRREGLKPSPEIAGIMMSGIISDTLHLNSPTTTEKDGTLLAWLSGIAGVNSKALADTIFSSGSVILGNSPDKVIRTDFKIYEEDTVRFAVSQVEELGFGNFWQHSKQLCAALQKLCDTEELAFACLLVTDINTQNSLMLVKGDPDFIARISYPHVEKDEIFDLPGIVSRKKQLIPYITSLLKELQADGITPHPRRVSHAPFEIPPAAIESAKL</sequence>
<keyword evidence="5" id="KW-0378">Hydrolase</keyword>
<dbReference type="Proteomes" id="UP000217265">
    <property type="component" value="Chromosome"/>
</dbReference>
<feature type="domain" description="CBS" evidence="10">
    <location>
        <begin position="82"/>
        <end position="142"/>
    </location>
</feature>
<comment type="subunit">
    <text evidence="2">Homohexamer.</text>
</comment>
<dbReference type="NCBIfam" id="NF011442">
    <property type="entry name" value="PRK14869.1-4"/>
    <property type="match status" value="1"/>
</dbReference>
<protein>
    <recommendedName>
        <fullName evidence="3">inorganic diphosphatase</fullName>
        <ecNumber evidence="3">3.6.1.1</ecNumber>
    </recommendedName>
    <alternativeName>
        <fullName evidence="7">Pyrophosphate phospho-hydrolase</fullName>
    </alternativeName>
</protein>
<proteinExistence type="predicted"/>
<dbReference type="InterPro" id="IPR038222">
    <property type="entry name" value="DHHA2_dom_sf"/>
</dbReference>
<comment type="catalytic activity">
    <reaction evidence="8">
        <text>diphosphate + H2O = 2 phosphate + H(+)</text>
        <dbReference type="Rhea" id="RHEA:24576"/>
        <dbReference type="ChEBI" id="CHEBI:15377"/>
        <dbReference type="ChEBI" id="CHEBI:15378"/>
        <dbReference type="ChEBI" id="CHEBI:33019"/>
        <dbReference type="ChEBI" id="CHEBI:43474"/>
        <dbReference type="EC" id="3.6.1.1"/>
    </reaction>
</comment>
<keyword evidence="6" id="KW-0464">Manganese</keyword>
<reference evidence="11 12" key="1">
    <citation type="submission" date="2017-09" db="EMBL/GenBank/DDBJ databases">
        <title>Complete genome sequence of Verrucomicrobial strain HZ-65, isolated from freshwater.</title>
        <authorList>
            <person name="Choi A."/>
        </authorList>
    </citation>
    <scope>NUCLEOTIDE SEQUENCE [LARGE SCALE GENOMIC DNA]</scope>
    <source>
        <strain evidence="11 12">HZ-65</strain>
    </source>
</reference>
<gene>
    <name evidence="11" type="ORF">CMV30_15990</name>
</gene>
<dbReference type="SMART" id="SM00116">
    <property type="entry name" value="CBS"/>
    <property type="match status" value="2"/>
</dbReference>
<dbReference type="SUPFAM" id="SSF54631">
    <property type="entry name" value="CBS-domain pair"/>
    <property type="match status" value="1"/>
</dbReference>
<dbReference type="Gene3D" id="3.90.1640.10">
    <property type="entry name" value="inorganic pyrophosphatase (n-terminal core)"/>
    <property type="match status" value="2"/>
</dbReference>
<comment type="cofactor">
    <cofactor evidence="1">
        <name>Mn(2+)</name>
        <dbReference type="ChEBI" id="CHEBI:29035"/>
    </cofactor>
</comment>
<evidence type="ECO:0000256" key="7">
    <source>
        <dbReference type="ARBA" id="ARBA00032535"/>
    </source>
</evidence>
<evidence type="ECO:0000256" key="8">
    <source>
        <dbReference type="ARBA" id="ARBA00047820"/>
    </source>
</evidence>
<dbReference type="InterPro" id="IPR010766">
    <property type="entry name" value="DRTGG"/>
</dbReference>
<keyword evidence="4" id="KW-0479">Metal-binding</keyword>
<dbReference type="GO" id="GO:0046872">
    <property type="term" value="F:metal ion binding"/>
    <property type="evidence" value="ECO:0007669"/>
    <property type="project" value="UniProtKB-KW"/>
</dbReference>
<dbReference type="NCBIfam" id="NF011446">
    <property type="entry name" value="PRK14869.2-2"/>
    <property type="match status" value="1"/>
</dbReference>
<dbReference type="PROSITE" id="PS51371">
    <property type="entry name" value="CBS"/>
    <property type="match status" value="2"/>
</dbReference>
<dbReference type="PANTHER" id="PTHR12112:SF22">
    <property type="entry name" value="MANGANESE-DEPENDENT INORGANIC PYROPHOSPHATASE-RELATED"/>
    <property type="match status" value="1"/>
</dbReference>
<evidence type="ECO:0000313" key="12">
    <source>
        <dbReference type="Proteomes" id="UP000217265"/>
    </source>
</evidence>
<dbReference type="PANTHER" id="PTHR12112">
    <property type="entry name" value="BNIP - RELATED"/>
    <property type="match status" value="1"/>
</dbReference>
<dbReference type="Pfam" id="PF01368">
    <property type="entry name" value="DHH"/>
    <property type="match status" value="1"/>
</dbReference>
<dbReference type="InterPro" id="IPR004097">
    <property type="entry name" value="DHHA2"/>
</dbReference>
<dbReference type="Pfam" id="PF07085">
    <property type="entry name" value="DRTGG"/>
    <property type="match status" value="1"/>
</dbReference>
<dbReference type="SMART" id="SM01131">
    <property type="entry name" value="DHHA2"/>
    <property type="match status" value="1"/>
</dbReference>
<dbReference type="FunFam" id="3.90.1640.10:FF:000001">
    <property type="entry name" value="Probable manganese-dependent inorganic pyrophosphatase"/>
    <property type="match status" value="1"/>
</dbReference>
<dbReference type="InterPro" id="IPR001667">
    <property type="entry name" value="DDH_dom"/>
</dbReference>
<dbReference type="InterPro" id="IPR000644">
    <property type="entry name" value="CBS_dom"/>
</dbReference>
<evidence type="ECO:0000259" key="10">
    <source>
        <dbReference type="PROSITE" id="PS51371"/>
    </source>
</evidence>
<evidence type="ECO:0000256" key="9">
    <source>
        <dbReference type="PROSITE-ProRule" id="PRU00703"/>
    </source>
</evidence>
<dbReference type="Pfam" id="PF02833">
    <property type="entry name" value="DHHA2"/>
    <property type="match status" value="1"/>
</dbReference>
<keyword evidence="9" id="KW-0129">CBS domain</keyword>
<dbReference type="Gene3D" id="3.10.310.20">
    <property type="entry name" value="DHHA2 domain"/>
    <property type="match status" value="1"/>
</dbReference>
<dbReference type="GO" id="GO:0004427">
    <property type="term" value="F:inorganic diphosphate phosphatase activity"/>
    <property type="evidence" value="ECO:0007669"/>
    <property type="project" value="UniProtKB-EC"/>
</dbReference>
<dbReference type="Gene3D" id="3.40.1390.20">
    <property type="entry name" value="HprK N-terminal domain-like"/>
    <property type="match status" value="1"/>
</dbReference>
<dbReference type="EC" id="3.6.1.1" evidence="3"/>
<evidence type="ECO:0000256" key="2">
    <source>
        <dbReference type="ARBA" id="ARBA00011643"/>
    </source>
</evidence>
<evidence type="ECO:0000256" key="1">
    <source>
        <dbReference type="ARBA" id="ARBA00001936"/>
    </source>
</evidence>
<evidence type="ECO:0000256" key="6">
    <source>
        <dbReference type="ARBA" id="ARBA00023211"/>
    </source>
</evidence>
<evidence type="ECO:0000256" key="5">
    <source>
        <dbReference type="ARBA" id="ARBA00022801"/>
    </source>
</evidence>
<keyword evidence="12" id="KW-1185">Reference proteome</keyword>
<dbReference type="Pfam" id="PF00571">
    <property type="entry name" value="CBS"/>
    <property type="match status" value="1"/>
</dbReference>
<evidence type="ECO:0000256" key="3">
    <source>
        <dbReference type="ARBA" id="ARBA00012146"/>
    </source>
</evidence>
<dbReference type="NCBIfam" id="NF011445">
    <property type="entry name" value="PRK14869.2-1"/>
    <property type="match status" value="1"/>
</dbReference>
<dbReference type="InterPro" id="IPR028979">
    <property type="entry name" value="Ser_kin/Pase_Hpr-like_N_sf"/>
</dbReference>
<dbReference type="KEGG" id="vbh:CMV30_15990"/>
<dbReference type="Gene3D" id="3.10.580.10">
    <property type="entry name" value="CBS-domain"/>
    <property type="match status" value="1"/>
</dbReference>
<dbReference type="SUPFAM" id="SSF75138">
    <property type="entry name" value="HprK N-terminal domain-like"/>
    <property type="match status" value="1"/>
</dbReference>
<dbReference type="InterPro" id="IPR038763">
    <property type="entry name" value="DHH_sf"/>
</dbReference>
<dbReference type="AlphaFoldDB" id="A0A290Q9E6"/>
<dbReference type="EMBL" id="CP023344">
    <property type="protein sequence ID" value="ATC65325.1"/>
    <property type="molecule type" value="Genomic_DNA"/>
</dbReference>
<evidence type="ECO:0000256" key="4">
    <source>
        <dbReference type="ARBA" id="ARBA00022723"/>
    </source>
</evidence>
<dbReference type="InterPro" id="IPR046342">
    <property type="entry name" value="CBS_dom_sf"/>
</dbReference>
<organism evidence="11 12">
    <name type="scientific">Nibricoccus aquaticus</name>
    <dbReference type="NCBI Taxonomy" id="2576891"/>
    <lineage>
        <taxon>Bacteria</taxon>
        <taxon>Pseudomonadati</taxon>
        <taxon>Verrucomicrobiota</taxon>
        <taxon>Opitutia</taxon>
        <taxon>Opitutales</taxon>
        <taxon>Opitutaceae</taxon>
        <taxon>Nibricoccus</taxon>
    </lineage>
</organism>
<evidence type="ECO:0000313" key="11">
    <source>
        <dbReference type="EMBL" id="ATC65325.1"/>
    </source>
</evidence>
<dbReference type="GO" id="GO:0005737">
    <property type="term" value="C:cytoplasm"/>
    <property type="evidence" value="ECO:0007669"/>
    <property type="project" value="InterPro"/>
</dbReference>
<dbReference type="OrthoDB" id="9766150at2"/>
<accession>A0A290Q9E6</accession>
<dbReference type="RefSeq" id="WP_096056956.1">
    <property type="nucleotide sequence ID" value="NZ_CP023344.1"/>
</dbReference>
<dbReference type="NCBIfam" id="NF011443">
    <property type="entry name" value="PRK14869.1-5"/>
    <property type="match status" value="1"/>
</dbReference>